<dbReference type="Proteomes" id="UP000789941">
    <property type="component" value="Unassembled WGS sequence"/>
</dbReference>
<gene>
    <name evidence="2" type="ORF">LFW2832_00357</name>
</gene>
<feature type="transmembrane region" description="Helical" evidence="1">
    <location>
        <begin position="375"/>
        <end position="395"/>
    </location>
</feature>
<sequence length="522" mass="59500">MRLDWKEVVWAVLPGIIACFAILYPFFLSPGEFVYLDWRGTYVSLWPLEHFSDVFGQSWLTFRNIPFFLLQIPFILLFGYSASAIFSKVFFLAMFAGASAGLYLFFKEDKLKYLLAVAILCFSPFVYERIMMGQFGVVYNILMAPLFLYFTKKYFDDPNRNSAFLAAFFLTLSTLVQTHGILLHFILFGVISLFYLSNKKHQRPVLATIPYFALFYLLLNLYWIIPLIVLPQAPIFSSIDSSDMNFFEPRDSVSSNIFLKTAAQFGSWREAGLSLSFDLIPRAIFLLALIIFIYISAIGVIEEKSQFNYGLAISAIVGFLFALGSIFPLFDFAVSFVPMFSGFRDSNKFVELVTLFYAFLLPVGLSHIVKKQKKLIFSLFIIGAIAYNYPAIGLYNQLHPISIPPEYYTIRDVLPAQTLYLPKGIYLTYNWSLKAGMDGRIANPISKESFPKILVIPNELDFGSNPSIYPASNCTTTSCLLQNNFSYVILDKCVLIKPNIDWVKQNAEIYKEGDCLTVYKLT</sequence>
<keyword evidence="1" id="KW-1133">Transmembrane helix</keyword>
<feature type="transmembrane region" description="Helical" evidence="1">
    <location>
        <begin position="163"/>
        <end position="196"/>
    </location>
</feature>
<feature type="transmembrane region" description="Helical" evidence="1">
    <location>
        <begin position="134"/>
        <end position="151"/>
    </location>
</feature>
<dbReference type="AlphaFoldDB" id="A0A5E4LN29"/>
<keyword evidence="1" id="KW-0472">Membrane</keyword>
<accession>A0A5E4LN29</accession>
<evidence type="ECO:0000256" key="1">
    <source>
        <dbReference type="SAM" id="Phobius"/>
    </source>
</evidence>
<proteinExistence type="predicted"/>
<dbReference type="EMBL" id="CABMJJ010000007">
    <property type="protein sequence ID" value="VVC03415.1"/>
    <property type="molecule type" value="Genomic_DNA"/>
</dbReference>
<feature type="transmembrane region" description="Helical" evidence="1">
    <location>
        <begin position="279"/>
        <end position="301"/>
    </location>
</feature>
<organism evidence="2 3">
    <name type="scientific">Candidatus Bilamarchaeum dharawalense</name>
    <dbReference type="NCBI Taxonomy" id="2885759"/>
    <lineage>
        <taxon>Archaea</taxon>
        <taxon>Candidatus Micrarchaeota</taxon>
        <taxon>Candidatus Micrarchaeia</taxon>
        <taxon>Candidatus Anstonellales</taxon>
        <taxon>Candidatus Bilamarchaeaceae</taxon>
        <taxon>Candidatus Bilamarchaeum</taxon>
    </lineage>
</organism>
<evidence type="ECO:0008006" key="4">
    <source>
        <dbReference type="Google" id="ProtNLM"/>
    </source>
</evidence>
<name>A0A5E4LN29_9ARCH</name>
<feature type="transmembrane region" description="Helical" evidence="1">
    <location>
        <begin position="7"/>
        <end position="27"/>
    </location>
</feature>
<reference evidence="2 3" key="1">
    <citation type="submission" date="2019-08" db="EMBL/GenBank/DDBJ databases">
        <authorList>
            <person name="Vazquez-Campos X."/>
        </authorList>
    </citation>
    <scope>NUCLEOTIDE SEQUENCE [LARGE SCALE GENOMIC DNA]</scope>
    <source>
        <strain evidence="2">LFW-283_2</strain>
    </source>
</reference>
<dbReference type="PROSITE" id="PS51257">
    <property type="entry name" value="PROKAR_LIPOPROTEIN"/>
    <property type="match status" value="1"/>
</dbReference>
<protein>
    <recommendedName>
        <fullName evidence="4">Membrane protein 6-pyruvoyl-tetrahydropterin synthase-related domain-containing protein</fullName>
    </recommendedName>
</protein>
<keyword evidence="1" id="KW-0812">Transmembrane</keyword>
<feature type="transmembrane region" description="Helical" evidence="1">
    <location>
        <begin position="308"/>
        <end position="329"/>
    </location>
</feature>
<evidence type="ECO:0000313" key="2">
    <source>
        <dbReference type="EMBL" id="VVC03415.1"/>
    </source>
</evidence>
<evidence type="ECO:0000313" key="3">
    <source>
        <dbReference type="Proteomes" id="UP000789941"/>
    </source>
</evidence>
<feature type="transmembrane region" description="Helical" evidence="1">
    <location>
        <begin position="349"/>
        <end position="368"/>
    </location>
</feature>
<feature type="transmembrane region" description="Helical" evidence="1">
    <location>
        <begin position="208"/>
        <end position="229"/>
    </location>
</feature>
<feature type="transmembrane region" description="Helical" evidence="1">
    <location>
        <begin position="65"/>
        <end position="82"/>
    </location>
</feature>
<feature type="transmembrane region" description="Helical" evidence="1">
    <location>
        <begin position="89"/>
        <end position="105"/>
    </location>
</feature>
<comment type="caution">
    <text evidence="2">The sequence shown here is derived from an EMBL/GenBank/DDBJ whole genome shotgun (WGS) entry which is preliminary data.</text>
</comment>